<organism evidence="2 3">
    <name type="scientific">Pristionchus mayeri</name>
    <dbReference type="NCBI Taxonomy" id="1317129"/>
    <lineage>
        <taxon>Eukaryota</taxon>
        <taxon>Metazoa</taxon>
        <taxon>Ecdysozoa</taxon>
        <taxon>Nematoda</taxon>
        <taxon>Chromadorea</taxon>
        <taxon>Rhabditida</taxon>
        <taxon>Rhabditina</taxon>
        <taxon>Diplogasteromorpha</taxon>
        <taxon>Diplogasteroidea</taxon>
        <taxon>Neodiplogasteridae</taxon>
        <taxon>Pristionchus</taxon>
    </lineage>
</organism>
<keyword evidence="1" id="KW-0472">Membrane</keyword>
<dbReference type="PANTHER" id="PTHR22943">
    <property type="entry name" value="7-TRANSMEMBRANE DOMAIN RECEPTOR C.ELEGANS"/>
    <property type="match status" value="1"/>
</dbReference>
<accession>A0AAN5CFM1</accession>
<feature type="non-terminal residue" evidence="2">
    <location>
        <position position="311"/>
    </location>
</feature>
<keyword evidence="1" id="KW-1133">Transmembrane helix</keyword>
<proteinExistence type="predicted"/>
<sequence>FSFAYHEPFHTMFVATTTSISLFSNSLLLFIIFTTPAQLGAYKSLLAIFAICDITTSLGHATVSPIMHLTSTGFYGFPRFAGRMMMFGVSLDTVLCMMFIAMFYQTFLILAYHYVYRYKASTSTNAPAELLEIYGVDLSDPNVGFESIVAKRRCSASSTDLCWHWPTMAAVVGLMSLFGATAAVIVYCIYETSAAIRSTINIISPKTRRMQGNLLKALLIQTAIPCLFSYTPLSFFMLFPILTGIELGDAGNIIFAITAIFPAIDSFFVLFFIGKLRAAIIRLFHLPFSGSENDGSDIDHSDTKIMTVHTR</sequence>
<name>A0AAN5CFM1_9BILA</name>
<feature type="transmembrane region" description="Helical" evidence="1">
    <location>
        <begin position="12"/>
        <end position="33"/>
    </location>
</feature>
<dbReference type="AlphaFoldDB" id="A0AAN5CFM1"/>
<dbReference type="SUPFAM" id="SSF81321">
    <property type="entry name" value="Family A G protein-coupled receptor-like"/>
    <property type="match status" value="1"/>
</dbReference>
<dbReference type="InterPro" id="IPR019428">
    <property type="entry name" value="7TM_GPCR_serpentine_rcpt_Str"/>
</dbReference>
<feature type="transmembrane region" description="Helical" evidence="1">
    <location>
        <begin position="253"/>
        <end position="273"/>
    </location>
</feature>
<dbReference type="EMBL" id="BTRK01000003">
    <property type="protein sequence ID" value="GMR44465.1"/>
    <property type="molecule type" value="Genomic_DNA"/>
</dbReference>
<keyword evidence="3" id="KW-1185">Reference proteome</keyword>
<gene>
    <name evidence="2" type="ORF">PMAYCL1PPCAC_14660</name>
</gene>
<evidence type="ECO:0008006" key="4">
    <source>
        <dbReference type="Google" id="ProtNLM"/>
    </source>
</evidence>
<reference evidence="3" key="1">
    <citation type="submission" date="2022-10" db="EMBL/GenBank/DDBJ databases">
        <title>Genome assembly of Pristionchus species.</title>
        <authorList>
            <person name="Yoshida K."/>
            <person name="Sommer R.J."/>
        </authorList>
    </citation>
    <scope>NUCLEOTIDE SEQUENCE [LARGE SCALE GENOMIC DNA]</scope>
    <source>
        <strain evidence="3">RS5460</strain>
    </source>
</reference>
<feature type="transmembrane region" description="Helical" evidence="1">
    <location>
        <begin position="45"/>
        <end position="63"/>
    </location>
</feature>
<feature type="non-terminal residue" evidence="2">
    <location>
        <position position="1"/>
    </location>
</feature>
<protein>
    <recommendedName>
        <fullName evidence="4">G protein-coupled receptor</fullName>
    </recommendedName>
</protein>
<feature type="transmembrane region" description="Helical" evidence="1">
    <location>
        <begin position="218"/>
        <end position="241"/>
    </location>
</feature>
<evidence type="ECO:0000313" key="2">
    <source>
        <dbReference type="EMBL" id="GMR44465.1"/>
    </source>
</evidence>
<comment type="caution">
    <text evidence="2">The sequence shown here is derived from an EMBL/GenBank/DDBJ whole genome shotgun (WGS) entry which is preliminary data.</text>
</comment>
<feature type="transmembrane region" description="Helical" evidence="1">
    <location>
        <begin position="168"/>
        <end position="190"/>
    </location>
</feature>
<feature type="transmembrane region" description="Helical" evidence="1">
    <location>
        <begin position="84"/>
        <end position="115"/>
    </location>
</feature>
<dbReference type="PANTHER" id="PTHR22943:SF248">
    <property type="entry name" value="SEVEN TM RECEPTOR"/>
    <property type="match status" value="1"/>
</dbReference>
<dbReference type="Proteomes" id="UP001328107">
    <property type="component" value="Unassembled WGS sequence"/>
</dbReference>
<keyword evidence="1" id="KW-0812">Transmembrane</keyword>
<dbReference type="Pfam" id="PF10326">
    <property type="entry name" value="7TM_GPCR_Str"/>
    <property type="match status" value="2"/>
</dbReference>
<evidence type="ECO:0000256" key="1">
    <source>
        <dbReference type="SAM" id="Phobius"/>
    </source>
</evidence>
<evidence type="ECO:0000313" key="3">
    <source>
        <dbReference type="Proteomes" id="UP001328107"/>
    </source>
</evidence>